<dbReference type="RefSeq" id="WP_273641014.1">
    <property type="nucleotide sequence ID" value="NZ_JAQQXP010000001.1"/>
</dbReference>
<evidence type="ECO:0000256" key="1">
    <source>
        <dbReference type="SAM" id="SignalP"/>
    </source>
</evidence>
<organism evidence="3 4">
    <name type="scientific">Alteromonas gilva</name>
    <dbReference type="NCBI Taxonomy" id="2987522"/>
    <lineage>
        <taxon>Bacteria</taxon>
        <taxon>Pseudomonadati</taxon>
        <taxon>Pseudomonadota</taxon>
        <taxon>Gammaproteobacteria</taxon>
        <taxon>Alteromonadales</taxon>
        <taxon>Alteromonadaceae</taxon>
        <taxon>Alteromonas/Salinimonas group</taxon>
        <taxon>Alteromonas</taxon>
    </lineage>
</organism>
<dbReference type="PANTHER" id="PTHR12147:SF26">
    <property type="entry name" value="PEPTIDASE M28 DOMAIN-CONTAINING PROTEIN"/>
    <property type="match status" value="1"/>
</dbReference>
<keyword evidence="1" id="KW-0732">Signal</keyword>
<accession>A0ABT5L437</accession>
<dbReference type="EMBL" id="JAQQXP010000001">
    <property type="protein sequence ID" value="MDC8831613.1"/>
    <property type="molecule type" value="Genomic_DNA"/>
</dbReference>
<proteinExistence type="predicted"/>
<feature type="chain" id="PRO_5046626282" evidence="1">
    <location>
        <begin position="22"/>
        <end position="362"/>
    </location>
</feature>
<dbReference type="InterPro" id="IPR045175">
    <property type="entry name" value="M28_fam"/>
</dbReference>
<name>A0ABT5L437_9ALTE</name>
<dbReference type="Gene3D" id="3.40.630.10">
    <property type="entry name" value="Zn peptidases"/>
    <property type="match status" value="1"/>
</dbReference>
<feature type="domain" description="Peptidase M28" evidence="2">
    <location>
        <begin position="94"/>
        <end position="330"/>
    </location>
</feature>
<sequence length="362" mass="39314">MLLKSVFLIAVLITTSFSTFANSDVNALANRVTDRSMIILNEVITQIGARPAGSQQEKNTVKLVADIWQQANLTRVQRQSFNVEIKGQVINSQNIWVTLPGDSAKHIVIGAHYDSTGVKAGSQGATDNGVAMALVTALAEQLSAYQLNATVTFVLFGAEEVGLQGAKAFVNQMVKSGQVPEPDSMINLDTIAGGDKLYIHSPTQTPYKSCNNTSTYNASPAVRGELLLLAKNKQLAFNLHPSFPGYPEGETAGWSDHAPFACAGIPIAYIEATNFAINGRDGFDGYSQSLHPGLWDCLDTSLQTACDRDTEERWGRIWHTGQDRLDTLETLHPGRLRAQLSDVSELLVDYLIGDVLTPRHGR</sequence>
<dbReference type="InterPro" id="IPR007484">
    <property type="entry name" value="Peptidase_M28"/>
</dbReference>
<feature type="signal peptide" evidence="1">
    <location>
        <begin position="1"/>
        <end position="21"/>
    </location>
</feature>
<dbReference type="Proteomes" id="UP001218788">
    <property type="component" value="Unassembled WGS sequence"/>
</dbReference>
<dbReference type="SUPFAM" id="SSF53187">
    <property type="entry name" value="Zn-dependent exopeptidases"/>
    <property type="match status" value="1"/>
</dbReference>
<comment type="caution">
    <text evidence="3">The sequence shown here is derived from an EMBL/GenBank/DDBJ whole genome shotgun (WGS) entry which is preliminary data.</text>
</comment>
<evidence type="ECO:0000313" key="3">
    <source>
        <dbReference type="EMBL" id="MDC8831613.1"/>
    </source>
</evidence>
<evidence type="ECO:0000313" key="4">
    <source>
        <dbReference type="Proteomes" id="UP001218788"/>
    </source>
</evidence>
<dbReference type="PANTHER" id="PTHR12147">
    <property type="entry name" value="METALLOPEPTIDASE M28 FAMILY MEMBER"/>
    <property type="match status" value="1"/>
</dbReference>
<protein>
    <submittedName>
        <fullName evidence="3">M28 family peptidase</fullName>
    </submittedName>
</protein>
<dbReference type="Pfam" id="PF04389">
    <property type="entry name" value="Peptidase_M28"/>
    <property type="match status" value="1"/>
</dbReference>
<evidence type="ECO:0000259" key="2">
    <source>
        <dbReference type="Pfam" id="PF04389"/>
    </source>
</evidence>
<reference evidence="3 4" key="1">
    <citation type="submission" date="2022-10" db="EMBL/GenBank/DDBJ databases">
        <title>Alteromonas sp. chi3 Genome sequencing.</title>
        <authorList>
            <person name="Park S."/>
        </authorList>
    </citation>
    <scope>NUCLEOTIDE SEQUENCE [LARGE SCALE GENOMIC DNA]</scope>
    <source>
        <strain evidence="4">chi3</strain>
    </source>
</reference>
<gene>
    <name evidence="3" type="ORF">OIK42_12675</name>
</gene>
<keyword evidence="4" id="KW-1185">Reference proteome</keyword>